<dbReference type="PANTHER" id="PTHR43877">
    <property type="entry name" value="AMINOALKYLPHOSPHONATE N-ACETYLTRANSFERASE-RELATED-RELATED"/>
    <property type="match status" value="1"/>
</dbReference>
<gene>
    <name evidence="4" type="ORF">FB559_3889</name>
</gene>
<dbReference type="CDD" id="cd04301">
    <property type="entry name" value="NAT_SF"/>
    <property type="match status" value="1"/>
</dbReference>
<dbReference type="Gene3D" id="3.40.630.30">
    <property type="match status" value="1"/>
</dbReference>
<dbReference type="InterPro" id="IPR000182">
    <property type="entry name" value="GNAT_dom"/>
</dbReference>
<feature type="domain" description="N-acetyltransferase" evidence="3">
    <location>
        <begin position="1"/>
        <end position="146"/>
    </location>
</feature>
<dbReference type="InterPro" id="IPR016181">
    <property type="entry name" value="Acyl_CoA_acyltransferase"/>
</dbReference>
<dbReference type="Proteomes" id="UP000316096">
    <property type="component" value="Unassembled WGS sequence"/>
</dbReference>
<keyword evidence="2" id="KW-0012">Acyltransferase</keyword>
<dbReference type="PROSITE" id="PS51186">
    <property type="entry name" value="GNAT"/>
    <property type="match status" value="1"/>
</dbReference>
<dbReference type="GO" id="GO:0016747">
    <property type="term" value="F:acyltransferase activity, transferring groups other than amino-acyl groups"/>
    <property type="evidence" value="ECO:0007669"/>
    <property type="project" value="InterPro"/>
</dbReference>
<dbReference type="Pfam" id="PF13508">
    <property type="entry name" value="Acetyltransf_7"/>
    <property type="match status" value="1"/>
</dbReference>
<evidence type="ECO:0000256" key="1">
    <source>
        <dbReference type="ARBA" id="ARBA00022679"/>
    </source>
</evidence>
<sequence length="146" mass="16085">MGIRLAESADRVAVEAIVQAAYEPWVAVIGARPLPLTADYGELISQGHVYVLENGEIDALIVLEVTDGMLLVENVAVRPDRQGRGLGRRLMAFAEFRARSLGLTALRLYTNAKMTSNIGLYESLGYRETGREAKNGRSVVHMRKKL</sequence>
<name>A0A543CMC8_9ACTN</name>
<dbReference type="PANTHER" id="PTHR43877:SF2">
    <property type="entry name" value="AMINOALKYLPHOSPHONATE N-ACETYLTRANSFERASE-RELATED"/>
    <property type="match status" value="1"/>
</dbReference>
<reference evidence="4 5" key="1">
    <citation type="submission" date="2019-06" db="EMBL/GenBank/DDBJ databases">
        <title>Sequencing the genomes of 1000 actinobacteria strains.</title>
        <authorList>
            <person name="Klenk H.-P."/>
        </authorList>
    </citation>
    <scope>NUCLEOTIDE SEQUENCE [LARGE SCALE GENOMIC DNA]</scope>
    <source>
        <strain evidence="4 5">DSM 102200</strain>
    </source>
</reference>
<dbReference type="InterPro" id="IPR050832">
    <property type="entry name" value="Bact_Acetyltransf"/>
</dbReference>
<dbReference type="AlphaFoldDB" id="A0A543CMC8"/>
<keyword evidence="5" id="KW-1185">Reference proteome</keyword>
<proteinExistence type="predicted"/>
<dbReference type="OrthoDB" id="572496at2"/>
<accession>A0A543CMC8</accession>
<organism evidence="4 5">
    <name type="scientific">Actinoallomurus bryophytorum</name>
    <dbReference type="NCBI Taxonomy" id="1490222"/>
    <lineage>
        <taxon>Bacteria</taxon>
        <taxon>Bacillati</taxon>
        <taxon>Actinomycetota</taxon>
        <taxon>Actinomycetes</taxon>
        <taxon>Streptosporangiales</taxon>
        <taxon>Thermomonosporaceae</taxon>
        <taxon>Actinoallomurus</taxon>
    </lineage>
</organism>
<evidence type="ECO:0000256" key="2">
    <source>
        <dbReference type="ARBA" id="ARBA00023315"/>
    </source>
</evidence>
<protein>
    <submittedName>
        <fullName evidence="4">Acetyltransferase (GNAT) family protein</fullName>
    </submittedName>
</protein>
<evidence type="ECO:0000259" key="3">
    <source>
        <dbReference type="PROSITE" id="PS51186"/>
    </source>
</evidence>
<evidence type="ECO:0000313" key="4">
    <source>
        <dbReference type="EMBL" id="TQL98266.1"/>
    </source>
</evidence>
<comment type="caution">
    <text evidence="4">The sequence shown here is derived from an EMBL/GenBank/DDBJ whole genome shotgun (WGS) entry which is preliminary data.</text>
</comment>
<dbReference type="EMBL" id="VFOZ01000001">
    <property type="protein sequence ID" value="TQL98266.1"/>
    <property type="molecule type" value="Genomic_DNA"/>
</dbReference>
<dbReference type="SUPFAM" id="SSF55729">
    <property type="entry name" value="Acyl-CoA N-acyltransferases (Nat)"/>
    <property type="match status" value="1"/>
</dbReference>
<evidence type="ECO:0000313" key="5">
    <source>
        <dbReference type="Proteomes" id="UP000316096"/>
    </source>
</evidence>
<dbReference type="RefSeq" id="WP_141956886.1">
    <property type="nucleotide sequence ID" value="NZ_VFOZ01000001.1"/>
</dbReference>
<keyword evidence="1 4" id="KW-0808">Transferase</keyword>